<organism evidence="2 3">
    <name type="scientific">Allorhodopirellula heiligendammensis</name>
    <dbReference type="NCBI Taxonomy" id="2714739"/>
    <lineage>
        <taxon>Bacteria</taxon>
        <taxon>Pseudomonadati</taxon>
        <taxon>Planctomycetota</taxon>
        <taxon>Planctomycetia</taxon>
        <taxon>Pirellulales</taxon>
        <taxon>Pirellulaceae</taxon>
        <taxon>Allorhodopirellula</taxon>
    </lineage>
</organism>
<dbReference type="Proteomes" id="UP000319908">
    <property type="component" value="Unassembled WGS sequence"/>
</dbReference>
<evidence type="ECO:0000256" key="1">
    <source>
        <dbReference type="SAM" id="Coils"/>
    </source>
</evidence>
<accession>A0A5C6C4R4</accession>
<sequence length="584" mass="64749">MIRWRFLLTRLIIAAAILMILSVGLGPVASYITVAGLQASTGARAEIGSTEVSLYPPSVRFANVHVADPRDGKEFRDAFMADSIELAIDGDALLRRRWVIREGKISGLQIGSQRETTGHFDVEPEAIDESAGPSMIGQLLSTATRGLTDQAEQIGENLETVKTGEDIRRRWKTQYETLVTQARNLENRVKTIRSAAKGIDNPLRDWPELERTLAEARTAREELLEVREAMNEMPEQLRGDLVKLDRARQADLAKVDAYVPGDLSESKNFGVDLISAQIHSYLTQLRGYLDNGRTLANYTVVAPDSERVRGENFDFLGKRRRPEMLIEQCQVDGLMRASGKTYSLTGLIENMTPQPEYLAEPTRARLLLEGPETVQVDYIRDRRQGTLNDRLTLHWPQMRADPMRLGDGKNVAVAINGGQREVWVQLDSQGEKVQGRLVSKQIGVNMHLDVDGAAANSAAVVSMNQSLAAVDSIDVDAAFHGDWKKLDLDLHTNLGNVFGDAIQDAIALQLDDSKAKLAAKVEDAHREQMLQLREWMSKQQTEAQSLLASADRSIEEMSQKVLAEVGDADSYLGKLQSALGKSLR</sequence>
<reference evidence="2 3" key="1">
    <citation type="journal article" date="2020" name="Antonie Van Leeuwenhoek">
        <title>Rhodopirellula heiligendammensis sp. nov., Rhodopirellula pilleata sp. nov., and Rhodopirellula solitaria sp. nov. isolated from natural or artificial marine surfaces in Northern Germany and California, USA, and emended description of the genus Rhodopirellula.</title>
        <authorList>
            <person name="Kallscheuer N."/>
            <person name="Wiegand S."/>
            <person name="Jogler M."/>
            <person name="Boedeker C."/>
            <person name="Peeters S.H."/>
            <person name="Rast P."/>
            <person name="Heuer A."/>
            <person name="Jetten M.S.M."/>
            <person name="Rohde M."/>
            <person name="Jogler C."/>
        </authorList>
    </citation>
    <scope>NUCLEOTIDE SEQUENCE [LARGE SCALE GENOMIC DNA]</scope>
    <source>
        <strain evidence="2 3">Poly21</strain>
    </source>
</reference>
<proteinExistence type="predicted"/>
<dbReference type="InterPro" id="IPR019934">
    <property type="entry name" value="CHP03545"/>
</dbReference>
<keyword evidence="1" id="KW-0175">Coiled coil</keyword>
<dbReference type="NCBIfam" id="TIGR03545">
    <property type="entry name" value="TIGR03545 family protein"/>
    <property type="match status" value="1"/>
</dbReference>
<dbReference type="AlphaFoldDB" id="A0A5C6C4R4"/>
<evidence type="ECO:0000313" key="3">
    <source>
        <dbReference type="Proteomes" id="UP000319908"/>
    </source>
</evidence>
<comment type="caution">
    <text evidence="2">The sequence shown here is derived from an EMBL/GenBank/DDBJ whole genome shotgun (WGS) entry which is preliminary data.</text>
</comment>
<gene>
    <name evidence="2" type="ORF">Poly21_17750</name>
</gene>
<protein>
    <submittedName>
        <fullName evidence="2">Uncharacterized protein</fullName>
    </submittedName>
</protein>
<feature type="coiled-coil region" evidence="1">
    <location>
        <begin position="168"/>
        <end position="233"/>
    </location>
</feature>
<name>A0A5C6C4R4_9BACT</name>
<dbReference type="EMBL" id="SJPU01000001">
    <property type="protein sequence ID" value="TWU19600.1"/>
    <property type="molecule type" value="Genomic_DNA"/>
</dbReference>
<keyword evidence="3" id="KW-1185">Reference proteome</keyword>
<evidence type="ECO:0000313" key="2">
    <source>
        <dbReference type="EMBL" id="TWU19600.1"/>
    </source>
</evidence>
<dbReference type="RefSeq" id="WP_146406378.1">
    <property type="nucleotide sequence ID" value="NZ_SJPU01000001.1"/>
</dbReference>
<dbReference type="OrthoDB" id="226892at2"/>